<dbReference type="SUPFAM" id="SSF52096">
    <property type="entry name" value="ClpP/crotonase"/>
    <property type="match status" value="1"/>
</dbReference>
<dbReference type="GO" id="GO:0005782">
    <property type="term" value="C:peroxisomal matrix"/>
    <property type="evidence" value="ECO:0007669"/>
    <property type="project" value="TreeGrafter"/>
</dbReference>
<dbReference type="PANTHER" id="PTHR43684:SF1">
    <property type="entry name" value="ENOYL-COA DELTA ISOMERASE 2"/>
    <property type="match status" value="1"/>
</dbReference>
<dbReference type="EMBL" id="MNBE01000177">
    <property type="protein sequence ID" value="OKP12767.1"/>
    <property type="molecule type" value="Genomic_DNA"/>
</dbReference>
<keyword evidence="4" id="KW-0576">Peroxisome</keyword>
<dbReference type="GO" id="GO:0006635">
    <property type="term" value="P:fatty acid beta-oxidation"/>
    <property type="evidence" value="ECO:0007669"/>
    <property type="project" value="TreeGrafter"/>
</dbReference>
<gene>
    <name evidence="6" type="ORF">PENSUB_1499</name>
</gene>
<dbReference type="GO" id="GO:0004165">
    <property type="term" value="F:delta(3)-delta(2)-enoyl-CoA isomerase activity"/>
    <property type="evidence" value="ECO:0007669"/>
    <property type="project" value="UniProtKB-ARBA"/>
</dbReference>
<evidence type="ECO:0000256" key="3">
    <source>
        <dbReference type="ARBA" id="ARBA00005254"/>
    </source>
</evidence>
<comment type="caution">
    <text evidence="6">The sequence shown here is derived from an EMBL/GenBank/DDBJ whole genome shotgun (WGS) entry which is preliminary data.</text>
</comment>
<keyword evidence="5 6" id="KW-0413">Isomerase</keyword>
<evidence type="ECO:0000313" key="7">
    <source>
        <dbReference type="Proteomes" id="UP000186955"/>
    </source>
</evidence>
<organism evidence="6 7">
    <name type="scientific">Penicillium subrubescens</name>
    <dbReference type="NCBI Taxonomy" id="1316194"/>
    <lineage>
        <taxon>Eukaryota</taxon>
        <taxon>Fungi</taxon>
        <taxon>Dikarya</taxon>
        <taxon>Ascomycota</taxon>
        <taxon>Pezizomycotina</taxon>
        <taxon>Eurotiomycetes</taxon>
        <taxon>Eurotiomycetidae</taxon>
        <taxon>Eurotiales</taxon>
        <taxon>Aspergillaceae</taxon>
        <taxon>Penicillium</taxon>
    </lineage>
</organism>
<evidence type="ECO:0000256" key="5">
    <source>
        <dbReference type="ARBA" id="ARBA00023235"/>
    </source>
</evidence>
<dbReference type="InterPro" id="IPR051053">
    <property type="entry name" value="ECH/Chromodomain_protein"/>
</dbReference>
<proteinExistence type="inferred from homology"/>
<accession>A0A1Q5UJX3</accession>
<name>A0A1Q5UJX3_9EURO</name>
<evidence type="ECO:0000256" key="2">
    <source>
        <dbReference type="ARBA" id="ARBA00005005"/>
    </source>
</evidence>
<dbReference type="Pfam" id="PF00378">
    <property type="entry name" value="ECH_1"/>
    <property type="match status" value="1"/>
</dbReference>
<protein>
    <submittedName>
        <fullName evidence="6">3,2-trans-enoyl-CoA isomerase</fullName>
    </submittedName>
</protein>
<evidence type="ECO:0000256" key="1">
    <source>
        <dbReference type="ARBA" id="ARBA00004275"/>
    </source>
</evidence>
<keyword evidence="7" id="KW-1185">Reference proteome</keyword>
<dbReference type="PANTHER" id="PTHR43684">
    <property type="match status" value="1"/>
</dbReference>
<dbReference type="InterPro" id="IPR029045">
    <property type="entry name" value="ClpP/crotonase-like_dom_sf"/>
</dbReference>
<dbReference type="AlphaFoldDB" id="A0A1Q5UJX3"/>
<evidence type="ECO:0000313" key="6">
    <source>
        <dbReference type="EMBL" id="OKP12767.1"/>
    </source>
</evidence>
<sequence>MAFIAALGFYPKNGIGIGNVSNEQVITFDYKDRVAVVTINRSEKLNPLNRDLYYLLGERLREIDRREDITVTVIIGAGRFFSAGADVSTSRPSAKSSPSIRRELVKGFANNIYLTRTFYTHSKVLIVALNGRAVGLSTALVAHADFMYAAPHTFILTPFSSLGIVAEGGDSRAFVERLGIAKANEALIMGKRITCDELVKTGFVNKVVFAPSGKFDDSTGFLKKVLDEVEDSLGLHLNQSSLLKIKELIRRPGRELLDRQGGLEAFMGLERFLSGIPQEEFRKFRDLASGEKKHKL</sequence>
<dbReference type="InterPro" id="IPR001753">
    <property type="entry name" value="Enoyl-CoA_hydra/iso"/>
</dbReference>
<evidence type="ECO:0000256" key="4">
    <source>
        <dbReference type="ARBA" id="ARBA00023140"/>
    </source>
</evidence>
<reference evidence="6 7" key="1">
    <citation type="submission" date="2016-10" db="EMBL/GenBank/DDBJ databases">
        <title>Genome sequence of the ascomycete fungus Penicillium subrubescens.</title>
        <authorList>
            <person name="De Vries R.P."/>
            <person name="Peng M."/>
            <person name="Dilokpimol A."/>
            <person name="Hilden K."/>
            <person name="Makela M.R."/>
            <person name="Grigoriev I."/>
            <person name="Riley R."/>
            <person name="Granchi Z."/>
        </authorList>
    </citation>
    <scope>NUCLEOTIDE SEQUENCE [LARGE SCALE GENOMIC DNA]</scope>
    <source>
        <strain evidence="6 7">CBS 132785</strain>
    </source>
</reference>
<dbReference type="Proteomes" id="UP000186955">
    <property type="component" value="Unassembled WGS sequence"/>
</dbReference>
<comment type="subcellular location">
    <subcellularLocation>
        <location evidence="1">Peroxisome</location>
    </subcellularLocation>
</comment>
<dbReference type="Gene3D" id="3.90.226.10">
    <property type="entry name" value="2-enoyl-CoA Hydratase, Chain A, domain 1"/>
    <property type="match status" value="1"/>
</dbReference>
<comment type="pathway">
    <text evidence="2">Lipid metabolism; fatty acid beta-oxidation.</text>
</comment>
<comment type="similarity">
    <text evidence="3">Belongs to the enoyl-CoA hydratase/isomerase family.</text>
</comment>
<dbReference type="CDD" id="cd06558">
    <property type="entry name" value="crotonase-like"/>
    <property type="match status" value="1"/>
</dbReference>
<dbReference type="FunFam" id="3.90.226.10:FF:000048">
    <property type="entry name" value="3,2-trans-enoyl-CoA isomerase"/>
    <property type="match status" value="1"/>
</dbReference>
<dbReference type="STRING" id="1316194.A0A1Q5UJX3"/>